<evidence type="ECO:0000259" key="4">
    <source>
        <dbReference type="PROSITE" id="PS50893"/>
    </source>
</evidence>
<dbReference type="OrthoDB" id="9804819at2"/>
<keyword evidence="3 5" id="KW-0067">ATP-binding</keyword>
<gene>
    <name evidence="5" type="ordered locus">TREPR_1670</name>
</gene>
<dbReference type="PANTHER" id="PTHR42734:SF19">
    <property type="entry name" value="IRON COMPOUNDS ABC TRANSPORTER, ATP-BINDING PROTEIN"/>
    <property type="match status" value="1"/>
</dbReference>
<dbReference type="EC" id="3.6.3.-" evidence="5"/>
<keyword evidence="6" id="KW-1185">Reference proteome</keyword>
<organism evidence="5 6">
    <name type="scientific">Treponema primitia (strain ATCC BAA-887 / DSM 12427 / ZAS-2)</name>
    <dbReference type="NCBI Taxonomy" id="545694"/>
    <lineage>
        <taxon>Bacteria</taxon>
        <taxon>Pseudomonadati</taxon>
        <taxon>Spirochaetota</taxon>
        <taxon>Spirochaetia</taxon>
        <taxon>Spirochaetales</taxon>
        <taxon>Treponemataceae</taxon>
        <taxon>Treponema</taxon>
    </lineage>
</organism>
<reference evidence="6" key="1">
    <citation type="submission" date="2009-12" db="EMBL/GenBank/DDBJ databases">
        <title>Complete sequence of Treponema primitia strain ZAS-2.</title>
        <authorList>
            <person name="Tetu S.G."/>
            <person name="Matson E."/>
            <person name="Ren Q."/>
            <person name="Seshadri R."/>
            <person name="Elbourne L."/>
            <person name="Hassan K.A."/>
            <person name="Durkin A."/>
            <person name="Radune D."/>
            <person name="Mohamoud Y."/>
            <person name="Shay R."/>
            <person name="Jin S."/>
            <person name="Zhang X."/>
            <person name="Lucey K."/>
            <person name="Ballor N.R."/>
            <person name="Ottesen E."/>
            <person name="Rosenthal R."/>
            <person name="Allen A."/>
            <person name="Leadbetter J.R."/>
            <person name="Paulsen I.T."/>
        </authorList>
    </citation>
    <scope>NUCLEOTIDE SEQUENCE [LARGE SCALE GENOMIC DNA]</scope>
    <source>
        <strain evidence="6">ATCC BAA-887 / DSM 12427 / ZAS-2</strain>
    </source>
</reference>
<dbReference type="HOGENOM" id="CLU_000604_1_11_12"/>
<dbReference type="InterPro" id="IPR003593">
    <property type="entry name" value="AAA+_ATPase"/>
</dbReference>
<dbReference type="GO" id="GO:0016887">
    <property type="term" value="F:ATP hydrolysis activity"/>
    <property type="evidence" value="ECO:0007669"/>
    <property type="project" value="InterPro"/>
</dbReference>
<dbReference type="Gene3D" id="3.40.50.300">
    <property type="entry name" value="P-loop containing nucleotide triphosphate hydrolases"/>
    <property type="match status" value="1"/>
</dbReference>
<dbReference type="RefSeq" id="WP_015708453.1">
    <property type="nucleotide sequence ID" value="NC_015578.1"/>
</dbReference>
<sequence length="271" mass="29560">MITEKLSTCTPALLEIDNISFAYEKERNVFTGVSFVLYPGEVYTILGANGAGKSTLLACLQGLLQPDTGSIRIDGINAGDMHAGEYALKVGVVTQSQALTVDFTVRDYLILGHAPHIGFLKIPGKAEYDAVDCVMERMGIRHLADKSILQISGGERQQAQIARVLVQNPKLILMDEPTNHLDYGNQIKVLRIIATLAEEEGIAVILTTHTPDHAILLDSRAGILDREGHFVSGNAEDIITVENLQGIYQADIAMPFIPEVNRRACVVRGIR</sequence>
<dbReference type="PANTHER" id="PTHR42734">
    <property type="entry name" value="METAL TRANSPORT SYSTEM ATP-BINDING PROTEIN TM_0124-RELATED"/>
    <property type="match status" value="1"/>
</dbReference>
<protein>
    <submittedName>
        <fullName evidence="5">Hemin import ATP-binding protein HmuV</fullName>
        <ecNumber evidence="5">3.6.3.-</ecNumber>
    </submittedName>
</protein>
<evidence type="ECO:0000313" key="6">
    <source>
        <dbReference type="Proteomes" id="UP000009223"/>
    </source>
</evidence>
<proteinExistence type="predicted"/>
<evidence type="ECO:0000256" key="1">
    <source>
        <dbReference type="ARBA" id="ARBA00022448"/>
    </source>
</evidence>
<dbReference type="STRING" id="545694.TREPR_1670"/>
<feature type="domain" description="ABC transporter" evidence="4">
    <location>
        <begin position="14"/>
        <end position="257"/>
    </location>
</feature>
<evidence type="ECO:0000256" key="3">
    <source>
        <dbReference type="ARBA" id="ARBA00022840"/>
    </source>
</evidence>
<dbReference type="AlphaFoldDB" id="F5YMZ6"/>
<dbReference type="CDD" id="cd03214">
    <property type="entry name" value="ABC_Iron-Siderophores_B12_Hemin"/>
    <property type="match status" value="1"/>
</dbReference>
<dbReference type="Pfam" id="PF00005">
    <property type="entry name" value="ABC_tran"/>
    <property type="match status" value="1"/>
</dbReference>
<keyword evidence="2" id="KW-0547">Nucleotide-binding</keyword>
<name>F5YMZ6_TREPZ</name>
<dbReference type="InterPro" id="IPR050153">
    <property type="entry name" value="Metal_Ion_Import_ABC"/>
</dbReference>
<dbReference type="GO" id="GO:0005524">
    <property type="term" value="F:ATP binding"/>
    <property type="evidence" value="ECO:0007669"/>
    <property type="project" value="UniProtKB-KW"/>
</dbReference>
<dbReference type="FunFam" id="3.40.50.300:FF:000134">
    <property type="entry name" value="Iron-enterobactin ABC transporter ATP-binding protein"/>
    <property type="match status" value="1"/>
</dbReference>
<dbReference type="InterPro" id="IPR003439">
    <property type="entry name" value="ABC_transporter-like_ATP-bd"/>
</dbReference>
<dbReference type="eggNOG" id="COG1120">
    <property type="taxonomic scope" value="Bacteria"/>
</dbReference>
<dbReference type="SUPFAM" id="SSF52540">
    <property type="entry name" value="P-loop containing nucleoside triphosphate hydrolases"/>
    <property type="match status" value="1"/>
</dbReference>
<evidence type="ECO:0000313" key="5">
    <source>
        <dbReference type="EMBL" id="AEF86497.1"/>
    </source>
</evidence>
<dbReference type="InterPro" id="IPR027417">
    <property type="entry name" value="P-loop_NTPase"/>
</dbReference>
<accession>F5YMZ6</accession>
<dbReference type="SMART" id="SM00382">
    <property type="entry name" value="AAA"/>
    <property type="match status" value="1"/>
</dbReference>
<keyword evidence="1" id="KW-0813">Transport</keyword>
<evidence type="ECO:0000256" key="2">
    <source>
        <dbReference type="ARBA" id="ARBA00022741"/>
    </source>
</evidence>
<dbReference type="PROSITE" id="PS50893">
    <property type="entry name" value="ABC_TRANSPORTER_2"/>
    <property type="match status" value="1"/>
</dbReference>
<dbReference type="KEGG" id="tpi:TREPR_1670"/>
<reference evidence="5 6" key="2">
    <citation type="journal article" date="2011" name="ISME J.">
        <title>RNA-seq reveals cooperative metabolic interactions between two termite-gut spirochete species in co-culture.</title>
        <authorList>
            <person name="Rosenthal A.Z."/>
            <person name="Matson E.G."/>
            <person name="Eldar A."/>
            <person name="Leadbetter J.R."/>
        </authorList>
    </citation>
    <scope>NUCLEOTIDE SEQUENCE [LARGE SCALE GENOMIC DNA]</scope>
    <source>
        <strain evidence="6">ATCC BAA-887 / DSM 12427 / ZAS-2</strain>
    </source>
</reference>
<dbReference type="Proteomes" id="UP000009223">
    <property type="component" value="Chromosome"/>
</dbReference>
<dbReference type="EMBL" id="CP001843">
    <property type="protein sequence ID" value="AEF86497.1"/>
    <property type="molecule type" value="Genomic_DNA"/>
</dbReference>
<keyword evidence="5" id="KW-0378">Hydrolase</keyword>